<protein>
    <submittedName>
        <fullName evidence="1">Uncharacterized protein</fullName>
    </submittedName>
</protein>
<evidence type="ECO:0000313" key="2">
    <source>
        <dbReference type="Proteomes" id="UP000003490"/>
    </source>
</evidence>
<dbReference type="HOGENOM" id="CLU_2914346_0_0_9"/>
<comment type="caution">
    <text evidence="1">The sequence shown here is derived from an EMBL/GenBank/DDBJ whole genome shotgun (WGS) entry which is preliminary data.</text>
</comment>
<accession>A7VTL6</accession>
<sequence length="61" mass="7201">MIFCIEICVFLLLTWKWQKEKAVSKNTQMLIITKHHCCPNLRGSDVNGVFIMYDQDEIVVR</sequence>
<name>A7VTL6_9FIRM</name>
<reference evidence="1 2" key="2">
    <citation type="submission" date="2007-08" db="EMBL/GenBank/DDBJ databases">
        <authorList>
            <person name="Fulton L."/>
            <person name="Clifton S."/>
            <person name="Fulton B."/>
            <person name="Xu J."/>
            <person name="Minx P."/>
            <person name="Pepin K.H."/>
            <person name="Johnson M."/>
            <person name="Thiruvilangam P."/>
            <person name="Bhonagiri V."/>
            <person name="Nash W.E."/>
            <person name="Wang C."/>
            <person name="Mardis E.R."/>
            <person name="Wilson R.K."/>
        </authorList>
    </citation>
    <scope>NUCLEOTIDE SEQUENCE [LARGE SCALE GENOMIC DNA]</scope>
    <source>
        <strain evidence="1 2">DSM 753</strain>
    </source>
</reference>
<organism evidence="1 2">
    <name type="scientific">[Clostridium] leptum DSM 753</name>
    <dbReference type="NCBI Taxonomy" id="428125"/>
    <lineage>
        <taxon>Bacteria</taxon>
        <taxon>Bacillati</taxon>
        <taxon>Bacillota</taxon>
        <taxon>Clostridia</taxon>
        <taxon>Eubacteriales</taxon>
        <taxon>Oscillospiraceae</taxon>
        <taxon>Oscillospiraceae incertae sedis</taxon>
    </lineage>
</organism>
<reference evidence="1 2" key="1">
    <citation type="submission" date="2007-08" db="EMBL/GenBank/DDBJ databases">
        <title>Draft genome sequence of Clostridium leptum (DSM 753).</title>
        <authorList>
            <person name="Sudarsanam P."/>
            <person name="Ley R."/>
            <person name="Guruge J."/>
            <person name="Turnbaugh P.J."/>
            <person name="Mahowald M."/>
            <person name="Liep D."/>
            <person name="Gordon J."/>
        </authorList>
    </citation>
    <scope>NUCLEOTIDE SEQUENCE [LARGE SCALE GENOMIC DNA]</scope>
    <source>
        <strain evidence="1 2">DSM 753</strain>
    </source>
</reference>
<gene>
    <name evidence="1" type="ORF">CLOLEP_01908</name>
</gene>
<dbReference type="EMBL" id="ABCB02000018">
    <property type="protein sequence ID" value="EDO61512.1"/>
    <property type="molecule type" value="Genomic_DNA"/>
</dbReference>
<dbReference type="Proteomes" id="UP000003490">
    <property type="component" value="Unassembled WGS sequence"/>
</dbReference>
<evidence type="ECO:0000313" key="1">
    <source>
        <dbReference type="EMBL" id="EDO61512.1"/>
    </source>
</evidence>
<dbReference type="AlphaFoldDB" id="A7VTL6"/>
<proteinExistence type="predicted"/>